<evidence type="ECO:0000256" key="17">
    <source>
        <dbReference type="ARBA" id="ARBA00041185"/>
    </source>
</evidence>
<name>A0A1V4SSM8_RUMHU</name>
<feature type="transmembrane region" description="Helical" evidence="22">
    <location>
        <begin position="265"/>
        <end position="291"/>
    </location>
</feature>
<keyword evidence="3" id="KW-1003">Cell membrane</keyword>
<evidence type="ECO:0000256" key="14">
    <source>
        <dbReference type="ARBA" id="ARBA00032370"/>
    </source>
</evidence>
<dbReference type="GO" id="GO:0005886">
    <property type="term" value="C:plasma membrane"/>
    <property type="evidence" value="ECO:0007669"/>
    <property type="project" value="UniProtKB-SubCell"/>
</dbReference>
<feature type="transmembrane region" description="Helical" evidence="22">
    <location>
        <begin position="12"/>
        <end position="35"/>
    </location>
</feature>
<evidence type="ECO:0000256" key="3">
    <source>
        <dbReference type="ARBA" id="ARBA00022475"/>
    </source>
</evidence>
<dbReference type="STRING" id="48256.CLHUN_00630"/>
<evidence type="ECO:0000256" key="5">
    <source>
        <dbReference type="ARBA" id="ARBA00022676"/>
    </source>
</evidence>
<evidence type="ECO:0000313" key="23">
    <source>
        <dbReference type="EMBL" id="OPX46247.1"/>
    </source>
</evidence>
<evidence type="ECO:0000256" key="4">
    <source>
        <dbReference type="ARBA" id="ARBA00022618"/>
    </source>
</evidence>
<comment type="pathway">
    <text evidence="2">Cell wall biogenesis; peptidoglycan biosynthesis.</text>
</comment>
<evidence type="ECO:0000256" key="11">
    <source>
        <dbReference type="ARBA" id="ARBA00023136"/>
    </source>
</evidence>
<accession>A0A1V4SSM8</accession>
<evidence type="ECO:0000256" key="18">
    <source>
        <dbReference type="ARBA" id="ARBA00041418"/>
    </source>
</evidence>
<evidence type="ECO:0000256" key="21">
    <source>
        <dbReference type="ARBA" id="ARBA00049966"/>
    </source>
</evidence>
<keyword evidence="9" id="KW-0573">Peptidoglycan synthesis</keyword>
<feature type="transmembrane region" description="Helical" evidence="22">
    <location>
        <begin position="47"/>
        <end position="66"/>
    </location>
</feature>
<keyword evidence="6" id="KW-0808">Transferase</keyword>
<sequence length="370" mass="40517">MKNKNKKPFDFWIFAAVILLLSLGTIMVFSSSYYVSVKQVGNSFSMIKPQLLYMLISILVLVATMNYDYRRWGKISPILLMGSIGLLILVLIPGVGKELNGAQRWLGVGNKTFQPSELAKLSLIMFLSFSLSKRRDALQSFTKGLLPYLALIGFICGLVVIEPHLSGTIIIALTGFIVLFCGGAKISHFVALAIPVIVAGVGAILVAPYRFDRVKAWLDPFEYKMNEGWQIVNSLLAIGSGGLFGRGLGQSMQKYLYIPEPYNDYIFAVLAEELGFLGSVVVLILFLVFIWRGIKVAMNAPDVFGSLMAIGITSLIGVQALFNVAVVTNSIPSTGISLPFFSAGGTSLIFLMFGVGILLNISRYSNYERF</sequence>
<dbReference type="GO" id="GO:0008360">
    <property type="term" value="P:regulation of cell shape"/>
    <property type="evidence" value="ECO:0007669"/>
    <property type="project" value="UniProtKB-KW"/>
</dbReference>
<proteinExistence type="inferred from homology"/>
<keyword evidence="8" id="KW-0133">Cell shape</keyword>
<evidence type="ECO:0000256" key="15">
    <source>
        <dbReference type="ARBA" id="ARBA00033270"/>
    </source>
</evidence>
<keyword evidence="4" id="KW-0132">Cell division</keyword>
<dbReference type="OrthoDB" id="9812661at2"/>
<keyword evidence="12" id="KW-0131">Cell cycle</keyword>
<dbReference type="PANTHER" id="PTHR30474:SF2">
    <property type="entry name" value="PEPTIDOGLYCAN GLYCOSYLTRANSFERASE FTSW-RELATED"/>
    <property type="match status" value="1"/>
</dbReference>
<dbReference type="NCBIfam" id="TIGR02614">
    <property type="entry name" value="ftsW"/>
    <property type="match status" value="1"/>
</dbReference>
<evidence type="ECO:0000313" key="24">
    <source>
        <dbReference type="Proteomes" id="UP000191554"/>
    </source>
</evidence>
<evidence type="ECO:0000256" key="10">
    <source>
        <dbReference type="ARBA" id="ARBA00022989"/>
    </source>
</evidence>
<dbReference type="GO" id="GO:0071555">
    <property type="term" value="P:cell wall organization"/>
    <property type="evidence" value="ECO:0007669"/>
    <property type="project" value="UniProtKB-KW"/>
</dbReference>
<comment type="function">
    <text evidence="21">Peptidoglycan polymerase that is essential for cell division.</text>
</comment>
<keyword evidence="24" id="KW-1185">Reference proteome</keyword>
<feature type="transmembrane region" description="Helical" evidence="22">
    <location>
        <begin position="189"/>
        <end position="211"/>
    </location>
</feature>
<evidence type="ECO:0000256" key="12">
    <source>
        <dbReference type="ARBA" id="ARBA00023306"/>
    </source>
</evidence>
<dbReference type="GO" id="GO:0008955">
    <property type="term" value="F:peptidoglycan glycosyltransferase activity"/>
    <property type="evidence" value="ECO:0007669"/>
    <property type="project" value="UniProtKB-EC"/>
</dbReference>
<dbReference type="GO" id="GO:0032153">
    <property type="term" value="C:cell division site"/>
    <property type="evidence" value="ECO:0007669"/>
    <property type="project" value="TreeGrafter"/>
</dbReference>
<feature type="transmembrane region" description="Helical" evidence="22">
    <location>
        <begin position="338"/>
        <end position="361"/>
    </location>
</feature>
<dbReference type="EC" id="2.4.99.28" evidence="19"/>
<protein>
    <recommendedName>
        <fullName evidence="17">Probable peptidoglycan glycosyltransferase FtsW</fullName>
        <ecNumber evidence="19">2.4.99.28</ecNumber>
    </recommendedName>
    <alternativeName>
        <fullName evidence="18">Cell division protein FtsW</fullName>
    </alternativeName>
    <alternativeName>
        <fullName evidence="15">Cell wall polymerase</fullName>
    </alternativeName>
    <alternativeName>
        <fullName evidence="14">Peptidoglycan polymerase</fullName>
    </alternativeName>
</protein>
<feature type="transmembrane region" description="Helical" evidence="22">
    <location>
        <begin position="144"/>
        <end position="161"/>
    </location>
</feature>
<feature type="transmembrane region" description="Helical" evidence="22">
    <location>
        <begin position="78"/>
        <end position="96"/>
    </location>
</feature>
<evidence type="ECO:0000256" key="19">
    <source>
        <dbReference type="ARBA" id="ARBA00044770"/>
    </source>
</evidence>
<organism evidence="23 24">
    <name type="scientific">Ruminiclostridium hungatei</name>
    <name type="common">Clostridium hungatei</name>
    <dbReference type="NCBI Taxonomy" id="48256"/>
    <lineage>
        <taxon>Bacteria</taxon>
        <taxon>Bacillati</taxon>
        <taxon>Bacillota</taxon>
        <taxon>Clostridia</taxon>
        <taxon>Eubacteriales</taxon>
        <taxon>Oscillospiraceae</taxon>
        <taxon>Ruminiclostridium</taxon>
    </lineage>
</organism>
<keyword evidence="5" id="KW-0328">Glycosyltransferase</keyword>
<dbReference type="PANTHER" id="PTHR30474">
    <property type="entry name" value="CELL CYCLE PROTEIN"/>
    <property type="match status" value="1"/>
</dbReference>
<dbReference type="InterPro" id="IPR013437">
    <property type="entry name" value="FtsW"/>
</dbReference>
<dbReference type="GO" id="GO:0009252">
    <property type="term" value="P:peptidoglycan biosynthetic process"/>
    <property type="evidence" value="ECO:0007669"/>
    <property type="project" value="UniProtKB-KW"/>
</dbReference>
<dbReference type="GO" id="GO:0015648">
    <property type="term" value="F:lipid-linked peptidoglycan transporter activity"/>
    <property type="evidence" value="ECO:0007669"/>
    <property type="project" value="TreeGrafter"/>
</dbReference>
<gene>
    <name evidence="23" type="primary">ftsW_1</name>
    <name evidence="23" type="ORF">CLHUN_00630</name>
</gene>
<keyword evidence="7 22" id="KW-0812">Transmembrane</keyword>
<evidence type="ECO:0000256" key="1">
    <source>
        <dbReference type="ARBA" id="ARBA00004651"/>
    </source>
</evidence>
<feature type="transmembrane region" description="Helical" evidence="22">
    <location>
        <begin position="167"/>
        <end position="184"/>
    </location>
</feature>
<evidence type="ECO:0000256" key="8">
    <source>
        <dbReference type="ARBA" id="ARBA00022960"/>
    </source>
</evidence>
<feature type="transmembrane region" description="Helical" evidence="22">
    <location>
        <begin position="303"/>
        <end position="326"/>
    </location>
</feature>
<keyword evidence="10 22" id="KW-1133">Transmembrane helix</keyword>
<evidence type="ECO:0000256" key="2">
    <source>
        <dbReference type="ARBA" id="ARBA00004752"/>
    </source>
</evidence>
<evidence type="ECO:0000256" key="22">
    <source>
        <dbReference type="SAM" id="Phobius"/>
    </source>
</evidence>
<evidence type="ECO:0000256" key="16">
    <source>
        <dbReference type="ARBA" id="ARBA00038053"/>
    </source>
</evidence>
<comment type="subcellular location">
    <subcellularLocation>
        <location evidence="1">Cell membrane</location>
        <topology evidence="1">Multi-pass membrane protein</topology>
    </subcellularLocation>
</comment>
<reference evidence="23 24" key="1">
    <citation type="submission" date="2017-03" db="EMBL/GenBank/DDBJ databases">
        <title>Genome sequence of Clostridium hungatei DSM 14427.</title>
        <authorList>
            <person name="Poehlein A."/>
            <person name="Daniel R."/>
        </authorList>
    </citation>
    <scope>NUCLEOTIDE SEQUENCE [LARGE SCALE GENOMIC DNA]</scope>
    <source>
        <strain evidence="23 24">DSM 14427</strain>
    </source>
</reference>
<evidence type="ECO:0000256" key="6">
    <source>
        <dbReference type="ARBA" id="ARBA00022679"/>
    </source>
</evidence>
<evidence type="ECO:0000256" key="13">
    <source>
        <dbReference type="ARBA" id="ARBA00023316"/>
    </source>
</evidence>
<keyword evidence="11 22" id="KW-0472">Membrane</keyword>
<dbReference type="Pfam" id="PF01098">
    <property type="entry name" value="FTSW_RODA_SPOVE"/>
    <property type="match status" value="1"/>
</dbReference>
<comment type="catalytic activity">
    <reaction evidence="20">
        <text>[GlcNAc-(1-&gt;4)-Mur2Ac(oyl-L-Ala-gamma-D-Glu-L-Lys-D-Ala-D-Ala)](n)-di-trans,octa-cis-undecaprenyl diphosphate + beta-D-GlcNAc-(1-&gt;4)-Mur2Ac(oyl-L-Ala-gamma-D-Glu-L-Lys-D-Ala-D-Ala)-di-trans,octa-cis-undecaprenyl diphosphate = [GlcNAc-(1-&gt;4)-Mur2Ac(oyl-L-Ala-gamma-D-Glu-L-Lys-D-Ala-D-Ala)](n+1)-di-trans,octa-cis-undecaprenyl diphosphate + di-trans,octa-cis-undecaprenyl diphosphate + H(+)</text>
        <dbReference type="Rhea" id="RHEA:23708"/>
        <dbReference type="Rhea" id="RHEA-COMP:9602"/>
        <dbReference type="Rhea" id="RHEA-COMP:9603"/>
        <dbReference type="ChEBI" id="CHEBI:15378"/>
        <dbReference type="ChEBI" id="CHEBI:58405"/>
        <dbReference type="ChEBI" id="CHEBI:60033"/>
        <dbReference type="ChEBI" id="CHEBI:78435"/>
        <dbReference type="EC" id="2.4.99.28"/>
    </reaction>
</comment>
<dbReference type="Proteomes" id="UP000191554">
    <property type="component" value="Unassembled WGS sequence"/>
</dbReference>
<dbReference type="InterPro" id="IPR001182">
    <property type="entry name" value="FtsW/RodA"/>
</dbReference>
<dbReference type="GO" id="GO:0051301">
    <property type="term" value="P:cell division"/>
    <property type="evidence" value="ECO:0007669"/>
    <property type="project" value="UniProtKB-KW"/>
</dbReference>
<dbReference type="AlphaFoldDB" id="A0A1V4SSM8"/>
<comment type="similarity">
    <text evidence="16">Belongs to the SEDS family. FtsW subfamily.</text>
</comment>
<comment type="caution">
    <text evidence="23">The sequence shown here is derived from an EMBL/GenBank/DDBJ whole genome shotgun (WGS) entry which is preliminary data.</text>
</comment>
<dbReference type="RefSeq" id="WP_080062570.1">
    <property type="nucleotide sequence ID" value="NZ_MZGX01000001.1"/>
</dbReference>
<evidence type="ECO:0000256" key="20">
    <source>
        <dbReference type="ARBA" id="ARBA00049902"/>
    </source>
</evidence>
<evidence type="ECO:0000256" key="9">
    <source>
        <dbReference type="ARBA" id="ARBA00022984"/>
    </source>
</evidence>
<dbReference type="EMBL" id="MZGX01000001">
    <property type="protein sequence ID" value="OPX46247.1"/>
    <property type="molecule type" value="Genomic_DNA"/>
</dbReference>
<keyword evidence="13" id="KW-0961">Cell wall biogenesis/degradation</keyword>
<feature type="transmembrane region" description="Helical" evidence="22">
    <location>
        <begin position="116"/>
        <end position="132"/>
    </location>
</feature>
<evidence type="ECO:0000256" key="7">
    <source>
        <dbReference type="ARBA" id="ARBA00022692"/>
    </source>
</evidence>